<dbReference type="Gramene" id="CDY19746">
    <property type="protein sequence ID" value="CDY19746"/>
    <property type="gene ID" value="GSBRNA2T00009487001"/>
</dbReference>
<proteinExistence type="predicted"/>
<evidence type="ECO:0000313" key="2">
    <source>
        <dbReference type="Proteomes" id="UP000028999"/>
    </source>
</evidence>
<reference evidence="1 2" key="1">
    <citation type="journal article" date="2014" name="Science">
        <title>Plant genetics. Early allopolyploid evolution in the post-Neolithic Brassica napus oilseed genome.</title>
        <authorList>
            <person name="Chalhoub B."/>
            <person name="Denoeud F."/>
            <person name="Liu S."/>
            <person name="Parkin I.A."/>
            <person name="Tang H."/>
            <person name="Wang X."/>
            <person name="Chiquet J."/>
            <person name="Belcram H."/>
            <person name="Tong C."/>
            <person name="Samans B."/>
            <person name="Correa M."/>
            <person name="Da Silva C."/>
            <person name="Just J."/>
            <person name="Falentin C."/>
            <person name="Koh C.S."/>
            <person name="Le Clainche I."/>
            <person name="Bernard M."/>
            <person name="Bento P."/>
            <person name="Noel B."/>
            <person name="Labadie K."/>
            <person name="Alberti A."/>
            <person name="Charles M."/>
            <person name="Arnaud D."/>
            <person name="Guo H."/>
            <person name="Daviaud C."/>
            <person name="Alamery S."/>
            <person name="Jabbari K."/>
            <person name="Zhao M."/>
            <person name="Edger P.P."/>
            <person name="Chelaifa H."/>
            <person name="Tack D."/>
            <person name="Lassalle G."/>
            <person name="Mestiri I."/>
            <person name="Schnel N."/>
            <person name="Le Paslier M.C."/>
            <person name="Fan G."/>
            <person name="Renault V."/>
            <person name="Bayer P.E."/>
            <person name="Golicz A.A."/>
            <person name="Manoli S."/>
            <person name="Lee T.H."/>
            <person name="Thi V.H."/>
            <person name="Chalabi S."/>
            <person name="Hu Q."/>
            <person name="Fan C."/>
            <person name="Tollenaere R."/>
            <person name="Lu Y."/>
            <person name="Battail C."/>
            <person name="Shen J."/>
            <person name="Sidebottom C.H."/>
            <person name="Wang X."/>
            <person name="Canaguier A."/>
            <person name="Chauveau A."/>
            <person name="Berard A."/>
            <person name="Deniot G."/>
            <person name="Guan M."/>
            <person name="Liu Z."/>
            <person name="Sun F."/>
            <person name="Lim Y.P."/>
            <person name="Lyons E."/>
            <person name="Town C.D."/>
            <person name="Bancroft I."/>
            <person name="Wang X."/>
            <person name="Meng J."/>
            <person name="Ma J."/>
            <person name="Pires J.C."/>
            <person name="King G.J."/>
            <person name="Brunel D."/>
            <person name="Delourme R."/>
            <person name="Renard M."/>
            <person name="Aury J.M."/>
            <person name="Adams K.L."/>
            <person name="Batley J."/>
            <person name="Snowdon R.J."/>
            <person name="Tost J."/>
            <person name="Edwards D."/>
            <person name="Zhou Y."/>
            <person name="Hua W."/>
            <person name="Sharpe A.G."/>
            <person name="Paterson A.H."/>
            <person name="Guan C."/>
            <person name="Wincker P."/>
        </authorList>
    </citation>
    <scope>NUCLEOTIDE SEQUENCE [LARGE SCALE GENOMIC DNA]</scope>
    <source>
        <strain evidence="2">cv. Darmor-bzh</strain>
    </source>
</reference>
<dbReference type="Proteomes" id="UP000028999">
    <property type="component" value="Unassembled WGS sequence"/>
</dbReference>
<accession>A0A078G335</accession>
<protein>
    <submittedName>
        <fullName evidence="1">BnaA09g03990D protein</fullName>
    </submittedName>
</protein>
<gene>
    <name evidence="1" type="primary">BnaA09g03990D</name>
    <name evidence="1" type="ORF">GSBRNA2T00009487001</name>
</gene>
<dbReference type="AlphaFoldDB" id="A0A078G335"/>
<evidence type="ECO:0000313" key="1">
    <source>
        <dbReference type="EMBL" id="CDY19746.1"/>
    </source>
</evidence>
<sequence>MSIIIIHLIEHSFSSEHSICLGGLEIVFNQQ</sequence>
<organism evidence="1 2">
    <name type="scientific">Brassica napus</name>
    <name type="common">Rape</name>
    <dbReference type="NCBI Taxonomy" id="3708"/>
    <lineage>
        <taxon>Eukaryota</taxon>
        <taxon>Viridiplantae</taxon>
        <taxon>Streptophyta</taxon>
        <taxon>Embryophyta</taxon>
        <taxon>Tracheophyta</taxon>
        <taxon>Spermatophyta</taxon>
        <taxon>Magnoliopsida</taxon>
        <taxon>eudicotyledons</taxon>
        <taxon>Gunneridae</taxon>
        <taxon>Pentapetalae</taxon>
        <taxon>rosids</taxon>
        <taxon>malvids</taxon>
        <taxon>Brassicales</taxon>
        <taxon>Brassicaceae</taxon>
        <taxon>Brassiceae</taxon>
        <taxon>Brassica</taxon>
    </lineage>
</organism>
<dbReference type="EMBL" id="LK032100">
    <property type="protein sequence ID" value="CDY19746.1"/>
    <property type="molecule type" value="Genomic_DNA"/>
</dbReference>
<keyword evidence="2" id="KW-1185">Reference proteome</keyword>
<dbReference type="PaxDb" id="3708-A0A078G335"/>
<name>A0A078G335_BRANA</name>